<name>A0A5N5QK12_9AGAM</name>
<evidence type="ECO:0000313" key="3">
    <source>
        <dbReference type="Proteomes" id="UP000383932"/>
    </source>
</evidence>
<reference evidence="2 3" key="1">
    <citation type="journal article" date="2019" name="Fungal Biol. Biotechnol.">
        <title>Draft genome sequence of fastidious pathogen Ceratobasidium theobromae, which causes vascular-streak dieback in Theobroma cacao.</title>
        <authorList>
            <person name="Ali S.S."/>
            <person name="Asman A."/>
            <person name="Shao J."/>
            <person name="Firmansyah A.P."/>
            <person name="Susilo A.W."/>
            <person name="Rosmana A."/>
            <person name="McMahon P."/>
            <person name="Junaid M."/>
            <person name="Guest D."/>
            <person name="Kheng T.Y."/>
            <person name="Meinhardt L.W."/>
            <person name="Bailey B.A."/>
        </authorList>
    </citation>
    <scope>NUCLEOTIDE SEQUENCE [LARGE SCALE GENOMIC DNA]</scope>
    <source>
        <strain evidence="2 3">CT2</strain>
    </source>
</reference>
<dbReference type="AlphaFoldDB" id="A0A5N5QK12"/>
<keyword evidence="1" id="KW-0732">Signal</keyword>
<feature type="signal peptide" evidence="1">
    <location>
        <begin position="1"/>
        <end position="21"/>
    </location>
</feature>
<keyword evidence="3" id="KW-1185">Reference proteome</keyword>
<organism evidence="2 3">
    <name type="scientific">Ceratobasidium theobromae</name>
    <dbReference type="NCBI Taxonomy" id="1582974"/>
    <lineage>
        <taxon>Eukaryota</taxon>
        <taxon>Fungi</taxon>
        <taxon>Dikarya</taxon>
        <taxon>Basidiomycota</taxon>
        <taxon>Agaricomycotina</taxon>
        <taxon>Agaricomycetes</taxon>
        <taxon>Cantharellales</taxon>
        <taxon>Ceratobasidiaceae</taxon>
        <taxon>Ceratobasidium</taxon>
    </lineage>
</organism>
<accession>A0A5N5QK12</accession>
<feature type="chain" id="PRO_5024391786" evidence="1">
    <location>
        <begin position="22"/>
        <end position="202"/>
    </location>
</feature>
<comment type="caution">
    <text evidence="2">The sequence shown here is derived from an EMBL/GenBank/DDBJ whole genome shotgun (WGS) entry which is preliminary data.</text>
</comment>
<protein>
    <submittedName>
        <fullName evidence="2">Putative effector protein</fullName>
    </submittedName>
</protein>
<evidence type="ECO:0000256" key="1">
    <source>
        <dbReference type="SAM" id="SignalP"/>
    </source>
</evidence>
<dbReference type="OrthoDB" id="3044029at2759"/>
<gene>
    <name evidence="2" type="ORF">CTheo_4565</name>
</gene>
<evidence type="ECO:0000313" key="2">
    <source>
        <dbReference type="EMBL" id="KAB5591979.1"/>
    </source>
</evidence>
<dbReference type="EMBL" id="SSOP01000080">
    <property type="protein sequence ID" value="KAB5591979.1"/>
    <property type="molecule type" value="Genomic_DNA"/>
</dbReference>
<proteinExistence type="predicted"/>
<sequence>MFTILLKLTGVLPLALSGVFALPSGYEGGNDLATRGLPPPDNIVYVTDVNTFCLMMPRFPYMKIGDSEQPGHTKTYCSVNGRYDRNGQGLLNPMFFSNIEYKYGYGQKGGRYVQLTGCIRPETLSRLNPTDQGGQYDSSGNDGKGMPPGSQCLGYNHYVELVEPAQKRICIRCCDDYDDCPTNKDTQGCPAVIQGNYFDCAY</sequence>
<dbReference type="Proteomes" id="UP000383932">
    <property type="component" value="Unassembled WGS sequence"/>
</dbReference>